<comment type="caution">
    <text evidence="2">The sequence shown here is derived from an EMBL/GenBank/DDBJ whole genome shotgun (WGS) entry which is preliminary data.</text>
</comment>
<feature type="transmembrane region" description="Helical" evidence="1">
    <location>
        <begin position="7"/>
        <end position="24"/>
    </location>
</feature>
<reference evidence="2 3" key="1">
    <citation type="submission" date="2015-06" db="EMBL/GenBank/DDBJ databases">
        <title>Genome sequencing project of Bacillus galactosidilyticus PL133.</title>
        <authorList>
            <person name="Gaiero J."/>
            <person name="Nicol R."/>
            <person name="Habash M."/>
        </authorList>
    </citation>
    <scope>NUCLEOTIDE SEQUENCE [LARGE SCALE GENOMIC DNA]</scope>
    <source>
        <strain evidence="2 3">PL133</strain>
    </source>
</reference>
<dbReference type="AlphaFoldDB" id="A0A0Q9XXY4"/>
<sequence>MNKRATFSLIILPIVVILLFTIRLDFNPFIIVPISIVLAIIGIILALNAKKTFTLVSLIILHSVTLTYLFVFLVTLFFFDARVHNG</sequence>
<evidence type="ECO:0000256" key="1">
    <source>
        <dbReference type="SAM" id="Phobius"/>
    </source>
</evidence>
<feature type="transmembrane region" description="Helical" evidence="1">
    <location>
        <begin position="55"/>
        <end position="79"/>
    </location>
</feature>
<accession>A0A0Q9XXY4</accession>
<protein>
    <submittedName>
        <fullName evidence="2">Uncharacterized protein</fullName>
    </submittedName>
</protein>
<keyword evidence="1" id="KW-1133">Transmembrane helix</keyword>
<evidence type="ECO:0000313" key="3">
    <source>
        <dbReference type="Proteomes" id="UP000053881"/>
    </source>
</evidence>
<dbReference type="EMBL" id="LGPB01000097">
    <property type="protein sequence ID" value="KRG12153.1"/>
    <property type="molecule type" value="Genomic_DNA"/>
</dbReference>
<gene>
    <name evidence="2" type="ORF">ACA29_12260</name>
</gene>
<dbReference type="PATRIC" id="fig|217031.4.peg.4074"/>
<keyword evidence="1" id="KW-0472">Membrane</keyword>
<name>A0A0Q9XXY4_9BACI</name>
<evidence type="ECO:0000313" key="2">
    <source>
        <dbReference type="EMBL" id="KRG12153.1"/>
    </source>
</evidence>
<feature type="transmembrane region" description="Helical" evidence="1">
    <location>
        <begin position="30"/>
        <end position="48"/>
    </location>
</feature>
<keyword evidence="1" id="KW-0812">Transmembrane</keyword>
<organism evidence="2 3">
    <name type="scientific">Lederbergia galactosidilytica</name>
    <dbReference type="NCBI Taxonomy" id="217031"/>
    <lineage>
        <taxon>Bacteria</taxon>
        <taxon>Bacillati</taxon>
        <taxon>Bacillota</taxon>
        <taxon>Bacilli</taxon>
        <taxon>Bacillales</taxon>
        <taxon>Bacillaceae</taxon>
        <taxon>Lederbergia</taxon>
    </lineage>
</organism>
<proteinExistence type="predicted"/>
<dbReference type="Proteomes" id="UP000053881">
    <property type="component" value="Unassembled WGS sequence"/>
</dbReference>